<name>A0ABR0EMA9_ZASCE</name>
<dbReference type="EMBL" id="JAXOVC010000005">
    <property type="protein sequence ID" value="KAK4501938.1"/>
    <property type="molecule type" value="Genomic_DNA"/>
</dbReference>
<organism evidence="2 3">
    <name type="scientific">Zasmidium cellare</name>
    <name type="common">Wine cellar mold</name>
    <name type="synonym">Racodium cellare</name>
    <dbReference type="NCBI Taxonomy" id="395010"/>
    <lineage>
        <taxon>Eukaryota</taxon>
        <taxon>Fungi</taxon>
        <taxon>Dikarya</taxon>
        <taxon>Ascomycota</taxon>
        <taxon>Pezizomycotina</taxon>
        <taxon>Dothideomycetes</taxon>
        <taxon>Dothideomycetidae</taxon>
        <taxon>Mycosphaerellales</taxon>
        <taxon>Mycosphaerellaceae</taxon>
        <taxon>Zasmidium</taxon>
    </lineage>
</organism>
<evidence type="ECO:0000256" key="1">
    <source>
        <dbReference type="SAM" id="MobiDB-lite"/>
    </source>
</evidence>
<feature type="compositionally biased region" description="Basic and acidic residues" evidence="1">
    <location>
        <begin position="8"/>
        <end position="21"/>
    </location>
</feature>
<gene>
    <name evidence="2" type="ORF">PRZ48_007748</name>
</gene>
<comment type="caution">
    <text evidence="2">The sequence shown here is derived from an EMBL/GenBank/DDBJ whole genome shotgun (WGS) entry which is preliminary data.</text>
</comment>
<feature type="region of interest" description="Disordered" evidence="1">
    <location>
        <begin position="1"/>
        <end position="44"/>
    </location>
</feature>
<keyword evidence="3" id="KW-1185">Reference proteome</keyword>
<dbReference type="Proteomes" id="UP001305779">
    <property type="component" value="Unassembled WGS sequence"/>
</dbReference>
<evidence type="ECO:0000313" key="3">
    <source>
        <dbReference type="Proteomes" id="UP001305779"/>
    </source>
</evidence>
<reference evidence="2 3" key="1">
    <citation type="journal article" date="2023" name="G3 (Bethesda)">
        <title>A chromosome-level genome assembly of Zasmidium syzygii isolated from banana leaves.</title>
        <authorList>
            <person name="van Westerhoven A.C."/>
            <person name="Mehrabi R."/>
            <person name="Talebi R."/>
            <person name="Steentjes M.B.F."/>
            <person name="Corcolon B."/>
            <person name="Chong P.A."/>
            <person name="Kema G.H.J."/>
            <person name="Seidl M.F."/>
        </authorList>
    </citation>
    <scope>NUCLEOTIDE SEQUENCE [LARGE SCALE GENOMIC DNA]</scope>
    <source>
        <strain evidence="2 3">P124</strain>
    </source>
</reference>
<accession>A0ABR0EMA9</accession>
<protein>
    <submittedName>
        <fullName evidence="2">Uncharacterized protein</fullName>
    </submittedName>
</protein>
<evidence type="ECO:0000313" key="2">
    <source>
        <dbReference type="EMBL" id="KAK4501938.1"/>
    </source>
</evidence>
<sequence>MESDIETASERPSDGTEKAGETDTSFTSTDSSEQGANTPDRLLRLVGEYSERKFTHQRNVFKKDPPNPHLKELAKLSTYPNSPQLEWKTANAEAQKQVDPAYCVQGKFTQAHPDEKVGRVWIPFDPTENPWIGNNTHAVTKHHKLPEQIIRMIQDQIENTHRVFDIMTSCADRFPTCAWLDEEVLREERAAHAVKALRLAGVEVCEWCEDAERWEVFFEYPDVKAGKYLSRPEWETDVVIGL</sequence>
<proteinExistence type="predicted"/>
<feature type="compositionally biased region" description="Low complexity" evidence="1">
    <location>
        <begin position="22"/>
        <end position="32"/>
    </location>
</feature>